<proteinExistence type="predicted"/>
<evidence type="ECO:0000256" key="8">
    <source>
        <dbReference type="ARBA" id="ARBA00023136"/>
    </source>
</evidence>
<evidence type="ECO:0000256" key="7">
    <source>
        <dbReference type="ARBA" id="ARBA00022801"/>
    </source>
</evidence>
<evidence type="ECO:0000313" key="13">
    <source>
        <dbReference type="EMBL" id="KAF5342263.1"/>
    </source>
</evidence>
<evidence type="ECO:0000256" key="11">
    <source>
        <dbReference type="ARBA" id="ARBA00023316"/>
    </source>
</evidence>
<comment type="cofactor">
    <cofactor evidence="1">
        <name>Co(2+)</name>
        <dbReference type="ChEBI" id="CHEBI:48828"/>
    </cofactor>
</comment>
<evidence type="ECO:0000256" key="2">
    <source>
        <dbReference type="ARBA" id="ARBA00004609"/>
    </source>
</evidence>
<dbReference type="InterPro" id="IPR011330">
    <property type="entry name" value="Glyco_hydro/deAcase_b/a-brl"/>
</dbReference>
<reference evidence="13 14" key="1">
    <citation type="journal article" date="2020" name="ISME J.">
        <title>Uncovering the hidden diversity of litter-decomposition mechanisms in mushroom-forming fungi.</title>
        <authorList>
            <person name="Floudas D."/>
            <person name="Bentzer J."/>
            <person name="Ahren D."/>
            <person name="Johansson T."/>
            <person name="Persson P."/>
            <person name="Tunlid A."/>
        </authorList>
    </citation>
    <scope>NUCLEOTIDE SEQUENCE [LARGE SCALE GENOMIC DNA]</scope>
    <source>
        <strain evidence="13 14">CBS 175.51</strain>
    </source>
</reference>
<dbReference type="GO" id="GO:0005975">
    <property type="term" value="P:carbohydrate metabolic process"/>
    <property type="evidence" value="ECO:0007669"/>
    <property type="project" value="InterPro"/>
</dbReference>
<name>A0A8H5CK32_9AGAR</name>
<keyword evidence="11" id="KW-0961">Cell wall biogenesis/degradation</keyword>
<evidence type="ECO:0000313" key="14">
    <source>
        <dbReference type="Proteomes" id="UP000541558"/>
    </source>
</evidence>
<keyword evidence="8" id="KW-0472">Membrane</keyword>
<keyword evidence="5" id="KW-0479">Metal-binding</keyword>
<feature type="domain" description="NodB homology" evidence="12">
    <location>
        <begin position="1"/>
        <end position="108"/>
    </location>
</feature>
<dbReference type="Gene3D" id="3.20.20.370">
    <property type="entry name" value="Glycoside hydrolase/deacetylase"/>
    <property type="match status" value="1"/>
</dbReference>
<dbReference type="GO" id="GO:0098552">
    <property type="term" value="C:side of membrane"/>
    <property type="evidence" value="ECO:0007669"/>
    <property type="project" value="UniProtKB-KW"/>
</dbReference>
<keyword evidence="4" id="KW-0336">GPI-anchor</keyword>
<dbReference type="PROSITE" id="PS51677">
    <property type="entry name" value="NODB"/>
    <property type="match status" value="1"/>
</dbReference>
<comment type="subcellular location">
    <subcellularLocation>
        <location evidence="2">Cell membrane</location>
        <topology evidence="2">Lipid-anchor</topology>
        <topology evidence="2">GPI-anchor</topology>
    </subcellularLocation>
</comment>
<evidence type="ECO:0000256" key="4">
    <source>
        <dbReference type="ARBA" id="ARBA00022622"/>
    </source>
</evidence>
<dbReference type="GO" id="GO:0046872">
    <property type="term" value="F:metal ion binding"/>
    <property type="evidence" value="ECO:0007669"/>
    <property type="project" value="UniProtKB-KW"/>
</dbReference>
<protein>
    <recommendedName>
        <fullName evidence="12">NodB homology domain-containing protein</fullName>
    </recommendedName>
</protein>
<keyword evidence="7" id="KW-0378">Hydrolase</keyword>
<dbReference type="GO" id="GO:0016810">
    <property type="term" value="F:hydrolase activity, acting on carbon-nitrogen (but not peptide) bonds"/>
    <property type="evidence" value="ECO:0007669"/>
    <property type="project" value="InterPro"/>
</dbReference>
<keyword evidence="14" id="KW-1185">Reference proteome</keyword>
<accession>A0A8H5CK32</accession>
<dbReference type="OrthoDB" id="2125469at2759"/>
<evidence type="ECO:0000256" key="5">
    <source>
        <dbReference type="ARBA" id="ARBA00022723"/>
    </source>
</evidence>
<gene>
    <name evidence="13" type="ORF">D9611_002138</name>
</gene>
<dbReference type="PANTHER" id="PTHR46471:SF2">
    <property type="entry name" value="CHITIN DEACETYLASE-RELATED"/>
    <property type="match status" value="1"/>
</dbReference>
<keyword evidence="10" id="KW-0449">Lipoprotein</keyword>
<evidence type="ECO:0000256" key="9">
    <source>
        <dbReference type="ARBA" id="ARBA00023277"/>
    </source>
</evidence>
<evidence type="ECO:0000256" key="1">
    <source>
        <dbReference type="ARBA" id="ARBA00001941"/>
    </source>
</evidence>
<dbReference type="Proteomes" id="UP000541558">
    <property type="component" value="Unassembled WGS sequence"/>
</dbReference>
<sequence>MALTKIIGVVPAFMRPPYGSYNDLVLDVSRQRGQAVVLWDFDSEDSRGATPEESIQIYQDAINEHPTEIMALNHETYATTAKQVLPAILPKLLPAILPKLNAAGYRVVDDQRVVAPSQRDSTWKC</sequence>
<evidence type="ECO:0000259" key="12">
    <source>
        <dbReference type="PROSITE" id="PS51677"/>
    </source>
</evidence>
<keyword evidence="9" id="KW-0119">Carbohydrate metabolism</keyword>
<dbReference type="GO" id="GO:0005886">
    <property type="term" value="C:plasma membrane"/>
    <property type="evidence" value="ECO:0007669"/>
    <property type="project" value="UniProtKB-SubCell"/>
</dbReference>
<dbReference type="GO" id="GO:0071555">
    <property type="term" value="P:cell wall organization"/>
    <property type="evidence" value="ECO:0007669"/>
    <property type="project" value="UniProtKB-KW"/>
</dbReference>
<keyword evidence="4" id="KW-0325">Glycoprotein</keyword>
<dbReference type="AlphaFoldDB" id="A0A8H5CK32"/>
<evidence type="ECO:0000256" key="10">
    <source>
        <dbReference type="ARBA" id="ARBA00023288"/>
    </source>
</evidence>
<evidence type="ECO:0000256" key="6">
    <source>
        <dbReference type="ARBA" id="ARBA00022729"/>
    </source>
</evidence>
<evidence type="ECO:0000256" key="3">
    <source>
        <dbReference type="ARBA" id="ARBA00022475"/>
    </source>
</evidence>
<dbReference type="PANTHER" id="PTHR46471">
    <property type="entry name" value="CHITIN DEACETYLASE"/>
    <property type="match status" value="1"/>
</dbReference>
<dbReference type="SUPFAM" id="SSF88713">
    <property type="entry name" value="Glycoside hydrolase/deacetylase"/>
    <property type="match status" value="1"/>
</dbReference>
<keyword evidence="3" id="KW-1003">Cell membrane</keyword>
<comment type="caution">
    <text evidence="13">The sequence shown here is derived from an EMBL/GenBank/DDBJ whole genome shotgun (WGS) entry which is preliminary data.</text>
</comment>
<organism evidence="13 14">
    <name type="scientific">Ephemerocybe angulata</name>
    <dbReference type="NCBI Taxonomy" id="980116"/>
    <lineage>
        <taxon>Eukaryota</taxon>
        <taxon>Fungi</taxon>
        <taxon>Dikarya</taxon>
        <taxon>Basidiomycota</taxon>
        <taxon>Agaricomycotina</taxon>
        <taxon>Agaricomycetes</taxon>
        <taxon>Agaricomycetidae</taxon>
        <taxon>Agaricales</taxon>
        <taxon>Agaricineae</taxon>
        <taxon>Psathyrellaceae</taxon>
        <taxon>Ephemerocybe</taxon>
    </lineage>
</organism>
<dbReference type="InterPro" id="IPR002509">
    <property type="entry name" value="NODB_dom"/>
</dbReference>
<keyword evidence="6" id="KW-0732">Signal</keyword>
<dbReference type="EMBL" id="JAACJK010000001">
    <property type="protein sequence ID" value="KAF5342263.1"/>
    <property type="molecule type" value="Genomic_DNA"/>
</dbReference>